<evidence type="ECO:0000313" key="2">
    <source>
        <dbReference type="EMBL" id="RMS90117.1"/>
    </source>
</evidence>
<feature type="compositionally biased region" description="Acidic residues" evidence="1">
    <location>
        <begin position="69"/>
        <end position="80"/>
    </location>
</feature>
<protein>
    <submittedName>
        <fullName evidence="2">Uncharacterized protein</fullName>
    </submittedName>
</protein>
<gene>
    <name evidence="2" type="ORF">ALP58_200141</name>
</gene>
<dbReference type="Proteomes" id="UP000270430">
    <property type="component" value="Unassembled WGS sequence"/>
</dbReference>
<feature type="compositionally biased region" description="Polar residues" evidence="1">
    <location>
        <begin position="43"/>
        <end position="54"/>
    </location>
</feature>
<feature type="region of interest" description="Disordered" evidence="1">
    <location>
        <begin position="39"/>
        <end position="80"/>
    </location>
</feature>
<evidence type="ECO:0000256" key="1">
    <source>
        <dbReference type="SAM" id="MobiDB-lite"/>
    </source>
</evidence>
<organism evidence="2 3">
    <name type="scientific">Pseudomonas savastanoi</name>
    <name type="common">Pseudomonas syringae pv. savastanoi</name>
    <dbReference type="NCBI Taxonomy" id="29438"/>
    <lineage>
        <taxon>Bacteria</taxon>
        <taxon>Pseudomonadati</taxon>
        <taxon>Pseudomonadota</taxon>
        <taxon>Gammaproteobacteria</taxon>
        <taxon>Pseudomonadales</taxon>
        <taxon>Pseudomonadaceae</taxon>
        <taxon>Pseudomonas</taxon>
    </lineage>
</organism>
<dbReference type="AlphaFoldDB" id="A0A3M5GU22"/>
<reference evidence="2 3" key="1">
    <citation type="submission" date="2018-08" db="EMBL/GenBank/DDBJ databases">
        <title>Recombination of ecologically and evolutionarily significant loci maintains genetic cohesion in the Pseudomonas syringae species complex.</title>
        <authorList>
            <person name="Dillon M."/>
            <person name="Thakur S."/>
            <person name="Almeida R.N.D."/>
            <person name="Weir B.S."/>
            <person name="Guttman D.S."/>
        </authorList>
    </citation>
    <scope>NUCLEOTIDE SEQUENCE [LARGE SCALE GENOMIC DNA]</scope>
    <source>
        <strain evidence="2 3">ICMP 9420</strain>
    </source>
</reference>
<sequence length="80" mass="9082">MKVSNAQYSASWLISQERNRSSVMQRIDQLEAVVMAEEAASAPTTDASRAQVNRSRSKPTYRPQRDYSPDQDQDEPGMDF</sequence>
<dbReference type="EMBL" id="RBSX01000131">
    <property type="protein sequence ID" value="RMS90117.1"/>
    <property type="molecule type" value="Genomic_DNA"/>
</dbReference>
<evidence type="ECO:0000313" key="3">
    <source>
        <dbReference type="Proteomes" id="UP000270430"/>
    </source>
</evidence>
<proteinExistence type="predicted"/>
<comment type="caution">
    <text evidence="2">The sequence shown here is derived from an EMBL/GenBank/DDBJ whole genome shotgun (WGS) entry which is preliminary data.</text>
</comment>
<accession>A0A3M5GU22</accession>
<name>A0A3M5GU22_PSESS</name>